<evidence type="ECO:0008006" key="11">
    <source>
        <dbReference type="Google" id="ProtNLM"/>
    </source>
</evidence>
<dbReference type="GO" id="GO:0005886">
    <property type="term" value="C:plasma membrane"/>
    <property type="evidence" value="ECO:0007669"/>
    <property type="project" value="UniProtKB-SubCell"/>
</dbReference>
<feature type="transmembrane region" description="Helical" evidence="8">
    <location>
        <begin position="12"/>
        <end position="32"/>
    </location>
</feature>
<comment type="caution">
    <text evidence="9">The sequence shown here is derived from an EMBL/GenBank/DDBJ whole genome shotgun (WGS) entry which is preliminary data.</text>
</comment>
<evidence type="ECO:0000256" key="8">
    <source>
        <dbReference type="SAM" id="Phobius"/>
    </source>
</evidence>
<feature type="transmembrane region" description="Helical" evidence="8">
    <location>
        <begin position="203"/>
        <end position="224"/>
    </location>
</feature>
<feature type="transmembrane region" description="Helical" evidence="8">
    <location>
        <begin position="71"/>
        <end position="93"/>
    </location>
</feature>
<gene>
    <name evidence="9" type="ORF">UX45_C0018G0006</name>
</gene>
<dbReference type="Pfam" id="PF01594">
    <property type="entry name" value="AI-2E_transport"/>
    <property type="match status" value="1"/>
</dbReference>
<evidence type="ECO:0000256" key="4">
    <source>
        <dbReference type="ARBA" id="ARBA00022475"/>
    </source>
</evidence>
<keyword evidence="7 8" id="KW-0472">Membrane</keyword>
<feature type="transmembrane region" description="Helical" evidence="8">
    <location>
        <begin position="254"/>
        <end position="278"/>
    </location>
</feature>
<dbReference type="PANTHER" id="PTHR21716:SF53">
    <property type="entry name" value="PERMEASE PERM-RELATED"/>
    <property type="match status" value="1"/>
</dbReference>
<dbReference type="PANTHER" id="PTHR21716">
    <property type="entry name" value="TRANSMEMBRANE PROTEIN"/>
    <property type="match status" value="1"/>
</dbReference>
<keyword evidence="4" id="KW-1003">Cell membrane</keyword>
<dbReference type="InterPro" id="IPR002549">
    <property type="entry name" value="AI-2E-like"/>
</dbReference>
<name>A0A0G1PHW4_9BACT</name>
<protein>
    <recommendedName>
        <fullName evidence="11">AI-2E family transporter</fullName>
    </recommendedName>
</protein>
<evidence type="ECO:0000256" key="7">
    <source>
        <dbReference type="ARBA" id="ARBA00023136"/>
    </source>
</evidence>
<dbReference type="AlphaFoldDB" id="A0A0G1PHW4"/>
<evidence type="ECO:0000256" key="2">
    <source>
        <dbReference type="ARBA" id="ARBA00009773"/>
    </source>
</evidence>
<comment type="subcellular location">
    <subcellularLocation>
        <location evidence="1">Cell membrane</location>
        <topology evidence="1">Multi-pass membrane protein</topology>
    </subcellularLocation>
</comment>
<keyword evidence="6 8" id="KW-1133">Transmembrane helix</keyword>
<feature type="transmembrane region" description="Helical" evidence="8">
    <location>
        <begin position="149"/>
        <end position="169"/>
    </location>
</feature>
<proteinExistence type="inferred from homology"/>
<dbReference type="EMBL" id="LCMG01000018">
    <property type="protein sequence ID" value="KKU32379.1"/>
    <property type="molecule type" value="Genomic_DNA"/>
</dbReference>
<evidence type="ECO:0000256" key="1">
    <source>
        <dbReference type="ARBA" id="ARBA00004651"/>
    </source>
</evidence>
<evidence type="ECO:0000256" key="5">
    <source>
        <dbReference type="ARBA" id="ARBA00022692"/>
    </source>
</evidence>
<dbReference type="GO" id="GO:0055085">
    <property type="term" value="P:transmembrane transport"/>
    <property type="evidence" value="ECO:0007669"/>
    <property type="project" value="TreeGrafter"/>
</dbReference>
<evidence type="ECO:0000313" key="9">
    <source>
        <dbReference type="EMBL" id="KKU32379.1"/>
    </source>
</evidence>
<evidence type="ECO:0000256" key="3">
    <source>
        <dbReference type="ARBA" id="ARBA00022448"/>
    </source>
</evidence>
<comment type="similarity">
    <text evidence="2">Belongs to the autoinducer-2 exporter (AI-2E) (TC 2.A.86) family.</text>
</comment>
<organism evidence="9 10">
    <name type="scientific">Candidatus Uhrbacteria bacterium GW2011_GWF2_46_218</name>
    <dbReference type="NCBI Taxonomy" id="1619001"/>
    <lineage>
        <taxon>Bacteria</taxon>
        <taxon>Candidatus Uhriibacteriota</taxon>
    </lineage>
</organism>
<evidence type="ECO:0000313" key="10">
    <source>
        <dbReference type="Proteomes" id="UP000034705"/>
    </source>
</evidence>
<dbReference type="Proteomes" id="UP000034705">
    <property type="component" value="Unassembled WGS sequence"/>
</dbReference>
<reference evidence="9 10" key="1">
    <citation type="journal article" date="2015" name="Nature">
        <title>rRNA introns, odd ribosomes, and small enigmatic genomes across a large radiation of phyla.</title>
        <authorList>
            <person name="Brown C.T."/>
            <person name="Hug L.A."/>
            <person name="Thomas B.C."/>
            <person name="Sharon I."/>
            <person name="Castelle C.J."/>
            <person name="Singh A."/>
            <person name="Wilkins M.J."/>
            <person name="Williams K.H."/>
            <person name="Banfield J.F."/>
        </authorList>
    </citation>
    <scope>NUCLEOTIDE SEQUENCE [LARGE SCALE GENOMIC DNA]</scope>
</reference>
<keyword evidence="5 8" id="KW-0812">Transmembrane</keyword>
<accession>A0A0G1PHW4</accession>
<dbReference type="PATRIC" id="fig|1619001.3.peg.763"/>
<feature type="transmembrane region" description="Helical" evidence="8">
    <location>
        <begin position="230"/>
        <end position="247"/>
    </location>
</feature>
<sequence length="340" mass="36594">MGAQGTERSTNVNVTTMTFVKVVFIVLGLWFLWYIRDIVAIFLVALLLAGLITPLAAWFAKHKIPRGIAVLLLYLILGAIVVAVFTILVPVVVEQSKELFTSFSSSLGGTGPVGDFFQANVQPHLSAAFSSMQETLSQSVSSVFSTVKGVVGGIAALFIVLVLTFYMVVEEKKARSYFRNLAPAEYQPYIEHLLQKIQVKIGAWLQGQILLGLIVGCLIFLGLSLLQVKYALLLAIIAGLLEIIPYVGPIVSVIPAAIIAFAQSPILGFCVLILYIVIQQLENHVLVPKIMQKVTGLNPIISIAALLIGMKVGGLAGAILAIPLATLVVVVLEDLFKDAQ</sequence>
<feature type="transmembrane region" description="Helical" evidence="8">
    <location>
        <begin position="38"/>
        <end position="59"/>
    </location>
</feature>
<evidence type="ECO:0000256" key="6">
    <source>
        <dbReference type="ARBA" id="ARBA00022989"/>
    </source>
</evidence>
<keyword evidence="3" id="KW-0813">Transport</keyword>
<feature type="transmembrane region" description="Helical" evidence="8">
    <location>
        <begin position="315"/>
        <end position="332"/>
    </location>
</feature>